<protein>
    <submittedName>
        <fullName evidence="2">Aldo/keto reductase</fullName>
    </submittedName>
</protein>
<evidence type="ECO:0000313" key="3">
    <source>
        <dbReference type="Proteomes" id="UP001296706"/>
    </source>
</evidence>
<dbReference type="Proteomes" id="UP001296706">
    <property type="component" value="Unassembled WGS sequence"/>
</dbReference>
<gene>
    <name evidence="2" type="ORF">HF577_07360</name>
</gene>
<organism evidence="2 3">
    <name type="scientific">Pseudonocardia xinjiangensis</name>
    <dbReference type="NCBI Taxonomy" id="75289"/>
    <lineage>
        <taxon>Bacteria</taxon>
        <taxon>Bacillati</taxon>
        <taxon>Actinomycetota</taxon>
        <taxon>Actinomycetes</taxon>
        <taxon>Pseudonocardiales</taxon>
        <taxon>Pseudonocardiaceae</taxon>
        <taxon>Pseudonocardia</taxon>
    </lineage>
</organism>
<dbReference type="InterPro" id="IPR036812">
    <property type="entry name" value="NAD(P)_OxRdtase_dom_sf"/>
</dbReference>
<evidence type="ECO:0000259" key="1">
    <source>
        <dbReference type="Pfam" id="PF00248"/>
    </source>
</evidence>
<dbReference type="InterPro" id="IPR050523">
    <property type="entry name" value="AKR_Detox_Biosynth"/>
</dbReference>
<dbReference type="Pfam" id="PF00248">
    <property type="entry name" value="Aldo_ket_red"/>
    <property type="match status" value="1"/>
</dbReference>
<dbReference type="PANTHER" id="PTHR43364">
    <property type="entry name" value="NADH-SPECIFIC METHYLGLYOXAL REDUCTASE-RELATED"/>
    <property type="match status" value="1"/>
</dbReference>
<evidence type="ECO:0000313" key="2">
    <source>
        <dbReference type="EMBL" id="NMH76914.1"/>
    </source>
</evidence>
<keyword evidence="3" id="KW-1185">Reference proteome</keyword>
<dbReference type="Gene3D" id="3.20.20.100">
    <property type="entry name" value="NADP-dependent oxidoreductase domain"/>
    <property type="match status" value="1"/>
</dbReference>
<dbReference type="SUPFAM" id="SSF51430">
    <property type="entry name" value="NAD(P)-linked oxidoreductase"/>
    <property type="match status" value="1"/>
</dbReference>
<proteinExistence type="predicted"/>
<dbReference type="EMBL" id="JAAXKY010000015">
    <property type="protein sequence ID" value="NMH76914.1"/>
    <property type="molecule type" value="Genomic_DNA"/>
</dbReference>
<dbReference type="RefSeq" id="WP_169394986.1">
    <property type="nucleotide sequence ID" value="NZ_BAAAJH010000006.1"/>
</dbReference>
<feature type="domain" description="NADP-dependent oxidoreductase" evidence="1">
    <location>
        <begin position="24"/>
        <end position="297"/>
    </location>
</feature>
<reference evidence="2 3" key="1">
    <citation type="submission" date="2020-04" db="EMBL/GenBank/DDBJ databases">
        <authorList>
            <person name="Klaysubun C."/>
            <person name="Duangmal K."/>
            <person name="Lipun K."/>
        </authorList>
    </citation>
    <scope>NUCLEOTIDE SEQUENCE [LARGE SCALE GENOMIC DNA]</scope>
    <source>
        <strain evidence="2 3">JCM 11839</strain>
    </source>
</reference>
<name>A0ABX1RAL0_9PSEU</name>
<comment type="caution">
    <text evidence="2">The sequence shown here is derived from an EMBL/GenBank/DDBJ whole genome shotgun (WGS) entry which is preliminary data.</text>
</comment>
<accession>A0ABX1RAL0</accession>
<sequence>MRIDRRYRHSGEHPRKGLRVDEGLAQIDAADTLGITVLDTADSYSGGISEQVVGLWSIEHPDSEMLISTKVGNLVSPQQRRVTLTAEHITRQFAISEERLGRVDLYLSHGPDDETPIEETLETFAGLLESGRIRGFGACNVSASQLESALIAADRHGLPRYEWVQNEYNLLNRDDESDVWRLVAEHCLGYTPYSPLAGGTLSGRYQQGVAPDPGSRLVVAPGSLRPLDEPTWRGLDLLTAAARRRGVGTAALALAWVASAPLVTAPLVAPRNAGQFTDVSDALDLALDPDERAEIAAFFDRTS</sequence>
<dbReference type="PANTHER" id="PTHR43364:SF6">
    <property type="entry name" value="OXIDOREDUCTASE-RELATED"/>
    <property type="match status" value="1"/>
</dbReference>
<dbReference type="InterPro" id="IPR023210">
    <property type="entry name" value="NADP_OxRdtase_dom"/>
</dbReference>